<feature type="repeat" description="PPR" evidence="3">
    <location>
        <begin position="613"/>
        <end position="647"/>
    </location>
</feature>
<feature type="region of interest" description="Disordered" evidence="4">
    <location>
        <begin position="199"/>
        <end position="234"/>
    </location>
</feature>
<feature type="compositionally biased region" description="Acidic residues" evidence="4">
    <location>
        <begin position="125"/>
        <end position="137"/>
    </location>
</feature>
<keyword evidence="2" id="KW-0677">Repeat</keyword>
<sequence length="708" mass="79905">MKMEDVVILVDDLHKVAYCRICHEAEFESCKPLEAPCACSGTLKKYEPGYTAIPKQPKNVVVLDQVVSIRESLQVPRSRVEVDNPELSGMAECTAAADRNASRCRTLAFVDSLIIGANYARRIDDEEEEEEEEEEEQSIPRSISSYYANSDVSGDDGSSILLLPTRFQSPYPFSRSPRFHLVKKLTTFELATQFRSFSASDSEGDRDSDDGFEAEDVPQDNQGTEFPHKSSADPEEVTRVAKVIDELFALDRNMEAVLDECGISLTHDLVVDVLRRFRHARKPAFRFFCWAGQQPGFSHDSRTYSVMLMILGKTRQFETLGSLLEEMGERGLLTVDSFTIAIKAFASGKERKKAVGVFDLMKKYGFKPGAETINCLLDALASEKLAKEAQALYDKLKSRFAPNMKTYTVLLSGWCRVKNLMEAGKIWNEMIDQGFKPDIITHNIMLDGLLRVKKRSDAIKLFEVMRAKGPAPNVRSYTMLIRDLCKHGKMTEAVSYFDEMLASGCEPDAGVYTCLITGFGNEKKMDMVFSLLKEMKEKGHPPDARLYNALIKLMTNRRMPDDAVRIYKKMTKSGIQPTIHTYNMMMKSYFVVGNSEMGCAVWDEMVQRGCCPDENSYTVLIGGLIRHGRSEEACKYVEEMINKGMKVPQLDFSKFVADFTRVGRPNILVELARKTRLSGKHEVSEVLARWAETTEKRMPRRGAVDIDG</sequence>
<feature type="region of interest" description="Disordered" evidence="4">
    <location>
        <begin position="124"/>
        <end position="148"/>
    </location>
</feature>
<dbReference type="OrthoDB" id="185373at2759"/>
<protein>
    <recommendedName>
        <fullName evidence="7">Pentatricopeptide repeat-containing protein</fullName>
    </recommendedName>
</protein>
<evidence type="ECO:0000256" key="1">
    <source>
        <dbReference type="ARBA" id="ARBA00007626"/>
    </source>
</evidence>
<organism evidence="5 6">
    <name type="scientific">Carnegiea gigantea</name>
    <dbReference type="NCBI Taxonomy" id="171969"/>
    <lineage>
        <taxon>Eukaryota</taxon>
        <taxon>Viridiplantae</taxon>
        <taxon>Streptophyta</taxon>
        <taxon>Embryophyta</taxon>
        <taxon>Tracheophyta</taxon>
        <taxon>Spermatophyta</taxon>
        <taxon>Magnoliopsida</taxon>
        <taxon>eudicotyledons</taxon>
        <taxon>Gunneridae</taxon>
        <taxon>Pentapetalae</taxon>
        <taxon>Caryophyllales</taxon>
        <taxon>Cactineae</taxon>
        <taxon>Cactaceae</taxon>
        <taxon>Cactoideae</taxon>
        <taxon>Echinocereeae</taxon>
        <taxon>Carnegiea</taxon>
    </lineage>
</organism>
<evidence type="ECO:0000313" key="6">
    <source>
        <dbReference type="Proteomes" id="UP001153076"/>
    </source>
</evidence>
<dbReference type="Pfam" id="PF13812">
    <property type="entry name" value="PPR_3"/>
    <property type="match status" value="1"/>
</dbReference>
<reference evidence="5" key="1">
    <citation type="submission" date="2022-04" db="EMBL/GenBank/DDBJ databases">
        <title>Carnegiea gigantea Genome sequencing and assembly v2.</title>
        <authorList>
            <person name="Copetti D."/>
            <person name="Sanderson M.J."/>
            <person name="Burquez A."/>
            <person name="Wojciechowski M.F."/>
        </authorList>
    </citation>
    <scope>NUCLEOTIDE SEQUENCE</scope>
    <source>
        <strain evidence="5">SGP5-SGP5p</strain>
        <tissue evidence="5">Aerial part</tissue>
    </source>
</reference>
<evidence type="ECO:0000256" key="2">
    <source>
        <dbReference type="ARBA" id="ARBA00022737"/>
    </source>
</evidence>
<dbReference type="InterPro" id="IPR050872">
    <property type="entry name" value="PPR_P_subfamily"/>
</dbReference>
<evidence type="ECO:0000313" key="5">
    <source>
        <dbReference type="EMBL" id="KAJ8438172.1"/>
    </source>
</evidence>
<dbReference type="AlphaFoldDB" id="A0A9Q1K7M3"/>
<dbReference type="PROSITE" id="PS51375">
    <property type="entry name" value="PPR"/>
    <property type="match status" value="8"/>
</dbReference>
<evidence type="ECO:0000256" key="3">
    <source>
        <dbReference type="PROSITE-ProRule" id="PRU00708"/>
    </source>
</evidence>
<comment type="caution">
    <text evidence="5">The sequence shown here is derived from an EMBL/GenBank/DDBJ whole genome shotgun (WGS) entry which is preliminary data.</text>
</comment>
<dbReference type="InterPro" id="IPR011990">
    <property type="entry name" value="TPR-like_helical_dom_sf"/>
</dbReference>
<accession>A0A9Q1K7M3</accession>
<keyword evidence="6" id="KW-1185">Reference proteome</keyword>
<dbReference type="NCBIfam" id="TIGR00756">
    <property type="entry name" value="PPR"/>
    <property type="match status" value="8"/>
</dbReference>
<feature type="repeat" description="PPR" evidence="3">
    <location>
        <begin position="543"/>
        <end position="577"/>
    </location>
</feature>
<dbReference type="PANTHER" id="PTHR46128:SF159">
    <property type="entry name" value="PENTACOTRIPEPTIDE-REPEAT REGION OF PRORP DOMAIN-CONTAINING PROTEIN"/>
    <property type="match status" value="1"/>
</dbReference>
<dbReference type="Pfam" id="PF01535">
    <property type="entry name" value="PPR"/>
    <property type="match status" value="1"/>
</dbReference>
<feature type="repeat" description="PPR" evidence="3">
    <location>
        <begin position="508"/>
        <end position="542"/>
    </location>
</feature>
<feature type="repeat" description="PPR" evidence="3">
    <location>
        <begin position="578"/>
        <end position="612"/>
    </location>
</feature>
<proteinExistence type="inferred from homology"/>
<dbReference type="Gene3D" id="1.25.40.10">
    <property type="entry name" value="Tetratricopeptide repeat domain"/>
    <property type="match status" value="4"/>
</dbReference>
<dbReference type="EMBL" id="JAKOGI010000267">
    <property type="protein sequence ID" value="KAJ8438172.1"/>
    <property type="molecule type" value="Genomic_DNA"/>
</dbReference>
<comment type="similarity">
    <text evidence="1">Belongs to the PPR family. P subfamily.</text>
</comment>
<evidence type="ECO:0008006" key="7">
    <source>
        <dbReference type="Google" id="ProtNLM"/>
    </source>
</evidence>
<feature type="repeat" description="PPR" evidence="3">
    <location>
        <begin position="438"/>
        <end position="472"/>
    </location>
</feature>
<evidence type="ECO:0000256" key="4">
    <source>
        <dbReference type="SAM" id="MobiDB-lite"/>
    </source>
</evidence>
<feature type="repeat" description="PPR" evidence="3">
    <location>
        <begin position="473"/>
        <end position="507"/>
    </location>
</feature>
<feature type="repeat" description="PPR" evidence="3">
    <location>
        <begin position="334"/>
        <end position="368"/>
    </location>
</feature>
<dbReference type="Proteomes" id="UP001153076">
    <property type="component" value="Unassembled WGS sequence"/>
</dbReference>
<feature type="repeat" description="PPR" evidence="3">
    <location>
        <begin position="403"/>
        <end position="437"/>
    </location>
</feature>
<feature type="compositionally biased region" description="Polar residues" evidence="4">
    <location>
        <begin position="139"/>
        <end position="148"/>
    </location>
</feature>
<name>A0A9Q1K7M3_9CARY</name>
<dbReference type="Pfam" id="PF13041">
    <property type="entry name" value="PPR_2"/>
    <property type="match status" value="3"/>
</dbReference>
<feature type="compositionally biased region" description="Acidic residues" evidence="4">
    <location>
        <begin position="202"/>
        <end position="218"/>
    </location>
</feature>
<dbReference type="InterPro" id="IPR002885">
    <property type="entry name" value="PPR_rpt"/>
</dbReference>
<dbReference type="PANTHER" id="PTHR46128">
    <property type="entry name" value="MITOCHONDRIAL GROUP I INTRON SPLICING FACTOR CCM1"/>
    <property type="match status" value="1"/>
</dbReference>
<dbReference type="SUPFAM" id="SSF81901">
    <property type="entry name" value="HCP-like"/>
    <property type="match status" value="1"/>
</dbReference>
<gene>
    <name evidence="5" type="ORF">Cgig2_033051</name>
</gene>